<organism evidence="1 2">
    <name type="scientific">Parasponia andersonii</name>
    <name type="common">Sponia andersonii</name>
    <dbReference type="NCBI Taxonomy" id="3476"/>
    <lineage>
        <taxon>Eukaryota</taxon>
        <taxon>Viridiplantae</taxon>
        <taxon>Streptophyta</taxon>
        <taxon>Embryophyta</taxon>
        <taxon>Tracheophyta</taxon>
        <taxon>Spermatophyta</taxon>
        <taxon>Magnoliopsida</taxon>
        <taxon>eudicotyledons</taxon>
        <taxon>Gunneridae</taxon>
        <taxon>Pentapetalae</taxon>
        <taxon>rosids</taxon>
        <taxon>fabids</taxon>
        <taxon>Rosales</taxon>
        <taxon>Cannabaceae</taxon>
        <taxon>Parasponia</taxon>
    </lineage>
</organism>
<reference evidence="2" key="1">
    <citation type="submission" date="2016-06" db="EMBL/GenBank/DDBJ databases">
        <title>Parallel loss of symbiosis genes in relatives of nitrogen-fixing non-legume Parasponia.</title>
        <authorList>
            <person name="Van Velzen R."/>
            <person name="Holmer R."/>
            <person name="Bu F."/>
            <person name="Rutten L."/>
            <person name="Van Zeijl A."/>
            <person name="Liu W."/>
            <person name="Santuari L."/>
            <person name="Cao Q."/>
            <person name="Sharma T."/>
            <person name="Shen D."/>
            <person name="Roswanjaya Y."/>
            <person name="Wardhani T."/>
            <person name="Kalhor M.S."/>
            <person name="Jansen J."/>
            <person name="Van den Hoogen J."/>
            <person name="Gungor B."/>
            <person name="Hartog M."/>
            <person name="Hontelez J."/>
            <person name="Verver J."/>
            <person name="Yang W.-C."/>
            <person name="Schijlen E."/>
            <person name="Repin R."/>
            <person name="Schilthuizen M."/>
            <person name="Schranz E."/>
            <person name="Heidstra R."/>
            <person name="Miyata K."/>
            <person name="Fedorova E."/>
            <person name="Kohlen W."/>
            <person name="Bisseling T."/>
            <person name="Smit S."/>
            <person name="Geurts R."/>
        </authorList>
    </citation>
    <scope>NUCLEOTIDE SEQUENCE [LARGE SCALE GENOMIC DNA]</scope>
    <source>
        <strain evidence="2">cv. WU1-14</strain>
    </source>
</reference>
<gene>
    <name evidence="1" type="ORF">PanWU01x14_308730</name>
</gene>
<accession>A0A2P5AQY4</accession>
<evidence type="ECO:0000313" key="2">
    <source>
        <dbReference type="Proteomes" id="UP000237105"/>
    </source>
</evidence>
<dbReference type="Proteomes" id="UP000237105">
    <property type="component" value="Unassembled WGS sequence"/>
</dbReference>
<dbReference type="EMBL" id="JXTB01000480">
    <property type="protein sequence ID" value="PON38958.1"/>
    <property type="molecule type" value="Genomic_DNA"/>
</dbReference>
<protein>
    <submittedName>
        <fullName evidence="1">Uncharacterized protein</fullName>
    </submittedName>
</protein>
<comment type="caution">
    <text evidence="1">The sequence shown here is derived from an EMBL/GenBank/DDBJ whole genome shotgun (WGS) entry which is preliminary data.</text>
</comment>
<sequence>MSSSSRLNSKRKKKILAMEEDVEEAVSKEEIVDVEEDASTTIMKMKIEEKARQDIVEEIIHGVGMASPKSSVTIVRDMVSTLQNVELQRKCKRKPTMLKIYDKRKIYCC</sequence>
<name>A0A2P5AQY4_PARAD</name>
<proteinExistence type="predicted"/>
<keyword evidence="2" id="KW-1185">Reference proteome</keyword>
<evidence type="ECO:0000313" key="1">
    <source>
        <dbReference type="EMBL" id="PON38958.1"/>
    </source>
</evidence>
<dbReference type="AlphaFoldDB" id="A0A2P5AQY4"/>